<keyword evidence="1" id="KW-0812">Transmembrane</keyword>
<reference evidence="3" key="1">
    <citation type="journal article" date="2019" name="Int. J. Syst. Evol. Microbiol.">
        <title>The Global Catalogue of Microorganisms (GCM) 10K type strain sequencing project: providing services to taxonomists for standard genome sequencing and annotation.</title>
        <authorList>
            <consortium name="The Broad Institute Genomics Platform"/>
            <consortium name="The Broad Institute Genome Sequencing Center for Infectious Disease"/>
            <person name="Wu L."/>
            <person name="Ma J."/>
        </authorList>
    </citation>
    <scope>NUCLEOTIDE SEQUENCE [LARGE SCALE GENOMIC DNA]</scope>
    <source>
        <strain evidence="3">JCM 18304</strain>
    </source>
</reference>
<sequence length="382" mass="40817">MADEPAELVDRGYTRGTAIAVVVIVGLWHSGNDLFTTLANWSSYRWPYLVAGCWLVFAALIVVCAWYLLRRDARIPLRWLVLGILLADSLAVDLCNPGQVLVQSNWAWGAVGWLVLIVYWRRPIRGMAGFLALNAAMTLAVLVPDGEFGRVGVSRWMMIVVGTGALQLGLSGAVRALRTAAGWAARASAAQAATVTRRAAADELHLARRQRYEVLRQGAADVLAELGYGADPTNLRMQHRCAAEAARLRRLVVETDDISDPLTHELRACADIAERKGVIVDLATAGRVPALPVQVRRALTEAPIAVLAAARSEARITVTVGGGLVAVGVVADTQLEFDAIPEAGAVAPADGAAEVESFRDGDRLWVQASVRIDPDPSPAAAA</sequence>
<feature type="transmembrane region" description="Helical" evidence="1">
    <location>
        <begin position="127"/>
        <end position="144"/>
    </location>
</feature>
<gene>
    <name evidence="2" type="ORF">GCM10023322_72400</name>
</gene>
<organism evidence="2 3">
    <name type="scientific">Rugosimonospora acidiphila</name>
    <dbReference type="NCBI Taxonomy" id="556531"/>
    <lineage>
        <taxon>Bacteria</taxon>
        <taxon>Bacillati</taxon>
        <taxon>Actinomycetota</taxon>
        <taxon>Actinomycetes</taxon>
        <taxon>Micromonosporales</taxon>
        <taxon>Micromonosporaceae</taxon>
        <taxon>Rugosimonospora</taxon>
    </lineage>
</organism>
<accession>A0ABP9SNH4</accession>
<comment type="caution">
    <text evidence="2">The sequence shown here is derived from an EMBL/GenBank/DDBJ whole genome shotgun (WGS) entry which is preliminary data.</text>
</comment>
<keyword evidence="1" id="KW-1133">Transmembrane helix</keyword>
<dbReference type="EMBL" id="BAABJQ010000034">
    <property type="protein sequence ID" value="GAA5198624.1"/>
    <property type="molecule type" value="Genomic_DNA"/>
</dbReference>
<feature type="transmembrane region" description="Helical" evidence="1">
    <location>
        <begin position="48"/>
        <end position="69"/>
    </location>
</feature>
<evidence type="ECO:0000313" key="3">
    <source>
        <dbReference type="Proteomes" id="UP001501570"/>
    </source>
</evidence>
<evidence type="ECO:0000313" key="2">
    <source>
        <dbReference type="EMBL" id="GAA5198624.1"/>
    </source>
</evidence>
<feature type="transmembrane region" description="Helical" evidence="1">
    <location>
        <begin position="156"/>
        <end position="177"/>
    </location>
</feature>
<keyword evidence="3" id="KW-1185">Reference proteome</keyword>
<protein>
    <recommendedName>
        <fullName evidence="4">Signal transduction histidine kinase</fullName>
    </recommendedName>
</protein>
<dbReference type="RefSeq" id="WP_345637518.1">
    <property type="nucleotide sequence ID" value="NZ_BAABJQ010000034.1"/>
</dbReference>
<evidence type="ECO:0000256" key="1">
    <source>
        <dbReference type="SAM" id="Phobius"/>
    </source>
</evidence>
<feature type="transmembrane region" description="Helical" evidence="1">
    <location>
        <begin position="76"/>
        <end position="94"/>
    </location>
</feature>
<proteinExistence type="predicted"/>
<evidence type="ECO:0008006" key="4">
    <source>
        <dbReference type="Google" id="ProtNLM"/>
    </source>
</evidence>
<dbReference type="Proteomes" id="UP001501570">
    <property type="component" value="Unassembled WGS sequence"/>
</dbReference>
<feature type="transmembrane region" description="Helical" evidence="1">
    <location>
        <begin position="12"/>
        <end position="28"/>
    </location>
</feature>
<feature type="transmembrane region" description="Helical" evidence="1">
    <location>
        <begin position="100"/>
        <end position="120"/>
    </location>
</feature>
<keyword evidence="1" id="KW-0472">Membrane</keyword>
<name>A0ABP9SNH4_9ACTN</name>